<feature type="non-terminal residue" evidence="1">
    <location>
        <position position="62"/>
    </location>
</feature>
<evidence type="ECO:0000313" key="2">
    <source>
        <dbReference type="Proteomes" id="UP001066276"/>
    </source>
</evidence>
<name>A0AAV7VYE9_PLEWA</name>
<accession>A0AAV7VYE9</accession>
<sequence>SWFSPILRRLCPTSSFFTPLMHNCLGHCFSKELAYHIFQFVVTSYLPEIVTHTSDSRGPDYG</sequence>
<evidence type="ECO:0000313" key="1">
    <source>
        <dbReference type="EMBL" id="KAJ1206720.1"/>
    </source>
</evidence>
<organism evidence="1 2">
    <name type="scientific">Pleurodeles waltl</name>
    <name type="common">Iberian ribbed newt</name>
    <dbReference type="NCBI Taxonomy" id="8319"/>
    <lineage>
        <taxon>Eukaryota</taxon>
        <taxon>Metazoa</taxon>
        <taxon>Chordata</taxon>
        <taxon>Craniata</taxon>
        <taxon>Vertebrata</taxon>
        <taxon>Euteleostomi</taxon>
        <taxon>Amphibia</taxon>
        <taxon>Batrachia</taxon>
        <taxon>Caudata</taxon>
        <taxon>Salamandroidea</taxon>
        <taxon>Salamandridae</taxon>
        <taxon>Pleurodelinae</taxon>
        <taxon>Pleurodeles</taxon>
    </lineage>
</organism>
<gene>
    <name evidence="1" type="ORF">NDU88_002121</name>
</gene>
<reference evidence="1" key="1">
    <citation type="journal article" date="2022" name="bioRxiv">
        <title>Sequencing and chromosome-scale assembly of the giantPleurodeles waltlgenome.</title>
        <authorList>
            <person name="Brown T."/>
            <person name="Elewa A."/>
            <person name="Iarovenko S."/>
            <person name="Subramanian E."/>
            <person name="Araus A.J."/>
            <person name="Petzold A."/>
            <person name="Susuki M."/>
            <person name="Suzuki K.-i.T."/>
            <person name="Hayashi T."/>
            <person name="Toyoda A."/>
            <person name="Oliveira C."/>
            <person name="Osipova E."/>
            <person name="Leigh N.D."/>
            <person name="Simon A."/>
            <person name="Yun M.H."/>
        </authorList>
    </citation>
    <scope>NUCLEOTIDE SEQUENCE</scope>
    <source>
        <strain evidence="1">20211129_DDA</strain>
        <tissue evidence="1">Liver</tissue>
    </source>
</reference>
<comment type="caution">
    <text evidence="1">The sequence shown here is derived from an EMBL/GenBank/DDBJ whole genome shotgun (WGS) entry which is preliminary data.</text>
</comment>
<dbReference type="AlphaFoldDB" id="A0AAV7VYE9"/>
<dbReference type="Proteomes" id="UP001066276">
    <property type="component" value="Chromosome 1_2"/>
</dbReference>
<feature type="non-terminal residue" evidence="1">
    <location>
        <position position="1"/>
    </location>
</feature>
<keyword evidence="2" id="KW-1185">Reference proteome</keyword>
<proteinExistence type="predicted"/>
<protein>
    <submittedName>
        <fullName evidence="1">Uncharacterized protein</fullName>
    </submittedName>
</protein>
<dbReference type="EMBL" id="JANPWB010000002">
    <property type="protein sequence ID" value="KAJ1206720.1"/>
    <property type="molecule type" value="Genomic_DNA"/>
</dbReference>